<accession>A0ABD2EB82</accession>
<dbReference type="PANTHER" id="PTHR40711:SF2">
    <property type="entry name" value="EXTRACELLULAR GLYCOPROTEIN LACRITIN"/>
    <property type="match status" value="1"/>
</dbReference>
<dbReference type="Proteomes" id="UP001610411">
    <property type="component" value="Unassembled WGS sequence"/>
</dbReference>
<sequence length="109" mass="11516">MRFTTLLFLAALAGALVCAEDAPSDHTKAAPIQDTATPIPHAETTAPAAPQETTTSTAPQKTTQATLGWQELIPMRSLVEKSLTLAENSFQGAGKELHGKLQSGKKFVD</sequence>
<evidence type="ECO:0000313" key="4">
    <source>
        <dbReference type="Proteomes" id="UP001610411"/>
    </source>
</evidence>
<feature type="compositionally biased region" description="Low complexity" evidence="1">
    <location>
        <begin position="35"/>
        <end position="66"/>
    </location>
</feature>
<proteinExistence type="predicted"/>
<evidence type="ECO:0000313" key="3">
    <source>
        <dbReference type="EMBL" id="KAL2776304.1"/>
    </source>
</evidence>
<gene>
    <name evidence="3" type="ORF">WCI35_014195</name>
</gene>
<feature type="chain" id="PRO_5044758605" evidence="2">
    <location>
        <begin position="20"/>
        <end position="109"/>
    </location>
</feature>
<dbReference type="EMBL" id="JBFSEQ010000005">
    <property type="protein sequence ID" value="KAL2776304.1"/>
    <property type="molecule type" value="Genomic_DNA"/>
</dbReference>
<dbReference type="AlphaFoldDB" id="A0ABD2EB82"/>
<comment type="caution">
    <text evidence="3">The sequence shown here is derived from an EMBL/GenBank/DDBJ whole genome shotgun (WGS) entry which is preliminary data.</text>
</comment>
<keyword evidence="4" id="KW-1185">Reference proteome</keyword>
<feature type="non-terminal residue" evidence="3">
    <location>
        <position position="109"/>
    </location>
</feature>
<evidence type="ECO:0000256" key="2">
    <source>
        <dbReference type="SAM" id="SignalP"/>
    </source>
</evidence>
<name>A0ABD2EB82_DAUMA</name>
<organism evidence="3 4">
    <name type="scientific">Daubentonia madagascariensis</name>
    <name type="common">Aye-aye</name>
    <name type="synonym">Sciurus madagascariensis</name>
    <dbReference type="NCBI Taxonomy" id="31869"/>
    <lineage>
        <taxon>Eukaryota</taxon>
        <taxon>Metazoa</taxon>
        <taxon>Chordata</taxon>
        <taxon>Craniata</taxon>
        <taxon>Vertebrata</taxon>
        <taxon>Euteleostomi</taxon>
        <taxon>Mammalia</taxon>
        <taxon>Eutheria</taxon>
        <taxon>Euarchontoglires</taxon>
        <taxon>Primates</taxon>
        <taxon>Strepsirrhini</taxon>
        <taxon>Chiromyiformes</taxon>
        <taxon>Daubentoniidae</taxon>
        <taxon>Daubentonia</taxon>
    </lineage>
</organism>
<keyword evidence="2" id="KW-0732">Signal</keyword>
<dbReference type="InterPro" id="IPR043557">
    <property type="entry name" value="Dermcidin/Lacritin"/>
</dbReference>
<reference evidence="3 4" key="1">
    <citation type="journal article" date="2024" name="G3 (Bethesda)">
        <title>A hybrid genome assembly of the endangered aye-aye (Daubentonia madagascariensis).</title>
        <authorList>
            <person name="Versoza C.J."/>
            <person name="Pfeifer S.P."/>
        </authorList>
    </citation>
    <scope>NUCLEOTIDE SEQUENCE [LARGE SCALE GENOMIC DNA]</scope>
    <source>
        <strain evidence="3">6821</strain>
    </source>
</reference>
<dbReference type="PANTHER" id="PTHR40711">
    <property type="entry name" value="DERMCIDIN-RELATED"/>
    <property type="match status" value="1"/>
</dbReference>
<protein>
    <submittedName>
        <fullName evidence="3">Extracellular glycoprotein lacritin</fullName>
    </submittedName>
</protein>
<evidence type="ECO:0000256" key="1">
    <source>
        <dbReference type="SAM" id="MobiDB-lite"/>
    </source>
</evidence>
<feature type="region of interest" description="Disordered" evidence="1">
    <location>
        <begin position="23"/>
        <end position="69"/>
    </location>
</feature>
<feature type="signal peptide" evidence="2">
    <location>
        <begin position="1"/>
        <end position="19"/>
    </location>
</feature>